<dbReference type="FunFam" id="1.10.510.10:FF:000172">
    <property type="entry name" value="serine/threonine-protein kinase Nek1 isoform X1"/>
    <property type="match status" value="1"/>
</dbReference>
<evidence type="ECO:0000256" key="13">
    <source>
        <dbReference type="PROSITE-ProRule" id="PRU10141"/>
    </source>
</evidence>
<dbReference type="PROSITE" id="PS00108">
    <property type="entry name" value="PROTEIN_KINASE_ST"/>
    <property type="match status" value="1"/>
</dbReference>
<keyword evidence="7 13" id="KW-0547">Nucleotide-binding</keyword>
<feature type="compositionally biased region" description="Basic and acidic residues" evidence="15">
    <location>
        <begin position="1743"/>
        <end position="1755"/>
    </location>
</feature>
<evidence type="ECO:0000256" key="14">
    <source>
        <dbReference type="SAM" id="Coils"/>
    </source>
</evidence>
<evidence type="ECO:0000313" key="18">
    <source>
        <dbReference type="Proteomes" id="UP001445076"/>
    </source>
</evidence>
<evidence type="ECO:0000256" key="2">
    <source>
        <dbReference type="ARBA" id="ARBA00010886"/>
    </source>
</evidence>
<dbReference type="PROSITE" id="PS50011">
    <property type="entry name" value="PROTEIN_KINASE_DOM"/>
    <property type="match status" value="1"/>
</dbReference>
<feature type="binding site" evidence="13">
    <location>
        <position position="40"/>
    </location>
    <ligand>
        <name>ATP</name>
        <dbReference type="ChEBI" id="CHEBI:30616"/>
    </ligand>
</feature>
<feature type="compositionally biased region" description="Basic and acidic residues" evidence="15">
    <location>
        <begin position="382"/>
        <end position="391"/>
    </location>
</feature>
<dbReference type="PROSITE" id="PS00107">
    <property type="entry name" value="PROTEIN_KINASE_ATP"/>
    <property type="match status" value="1"/>
</dbReference>
<evidence type="ECO:0000256" key="4">
    <source>
        <dbReference type="ARBA" id="ARBA00022527"/>
    </source>
</evidence>
<sequence>MEHSRLNMEDYKILRQLGLGSYGSAHLAVHIPSDTKCVIKEINISHMSAKELEEARREVKVLSSLSHPYITQFRASCEENGRLRIAMDYCGGGDLHTLITSRKGVLFPEERVLDWFVQLCLAIKYIHDRKILHRDIKSQNIFLTDDGKIRLGDFGIAKVLNSTSDLARTCIGTPYYLSPEMCENKPYNNKSDIWALGCVLYEMMTLKHAFEANNMKTLILKIIRGIYQPVPTRYSRDLRLLLGQIFQREPQVRPSISVILRRTFILKKVPRFISGCEEEELKASLMKRRCVLPASARKIPVMKRPHDITDPSAKYGISQSFNKKNTYRSPTKSSSKFSRQAISGTKKAIGVAQTKIAGLNQEHRKKYQSENSLLVKNAGKAELAENTEKRSQGRSKSVPHAFKQSNSKHQNQNAKKKALSPVKLKLMLDSAGFKKNDDLNRKRSNTDQNSCKSKDKEESNKSPGAEGWLVDEFLSKKLQAAYNDRKFVEALIPTDSSESEFASLESGTPTRFFSTTKYDMCWVSKDIHVCRSSKSSGRAENKIVSHAHNADHIEIDQTHSSSDEQLQETNRKDVKELANKTLKQHCSNCSDEDDNEDFPALSADKVRVLMHEKMKKLLQERTEKMNQMVSERRQWAYHKEKLESAIVKHEEDILLLESLNKHNANYEIEIKEDFQPYESPSSYWFPCESKVELANKVYKEGEDTLHSKVANEPSVNVQMDNKEVRQPDEEFCGDGSTKPKNQVWKCLLPKEETILNEILTNTDKENLIENVSGNLVPNENHKPSLIAIENIPSVGNEDEKAFARRSISSLINICKNKTNTDDVQIYEIINEGSTSSKTNIQSSSNVTLVNVEGISEKSNSSQSLPSSRSITPNRRPHWGNINISGLENSPLESSGSKMDLTSSSDLVVVFKEVGERKQWTKNCEDIISVLSEAQIIESPMIQKHIKRQECKIDTMEILDTEAHISNSKHLDISNKSAVMNSTFTVSLQECDSDCKNLPSNFTSDSSPNAQTLSCETPSLQYSHLIYHPSTINRTFEIHNEGTNNDDNILSRTKEEICKTDVGVTVGNAVQASDNNCHKNTNLDKTTCNVGYGGSSNSNDFKVENKEEEGRNGSSACVTGTKIKAQEEIETACNNGKCLNETYTINESISDVTFTISNRQSNNTLKKTKGGLLGMLRMHMSPRPKRKLIVANSVSESAEEKIRKKITSELCSSKDGNIPVVKKKMIKSGLAGILQKLSSRQDINSEAADALEKGIIESTEICDKSNSDNDSSGESCALVQHTKNFGSKECTNSKTANTVVENNERSKNEDKGYLLFENPGVEKRANSPKSESTMIDCRFTRTSSQIMDTEQNLSTENCEHCRGKEMSVNTESNESSVVGERDFDKQKFEFMQTKTQATEECTYFRHSDKNMGLNTVEDLVSKSDLSSATNVDSASSDSGIDTQRTDFTCQSSSDTQSDYTVSSVTEGITSVAVKDDAHLIPLEENNTLPYIRDSKISVVTGDYSTKIENDSVDVVEDLAHTVLLEVIERAGRQASINDTMERYRDSSPITPRNIHINMNSSGEVKGQDLQHQCGSDELPGFNQVCLSVPGSSQSEKCETSKEDTERLTNISEDYVSRNNQKIVSEGKTDATEFPNDNSFSDKVPYQINKHSKVTNSAVRPRPTLLCIGSNNNELITDLKLSLNLKMLQNEGILLNSNKDVLKFTREQNYILSQGSALSVPQNNMQYECSKNKVHLQGKGITGESETKSRARDKDYIYTDNSNEEDNSTASDEESEDFANLRQSMELLLNSREQLSTCDTKSLISTCTSSEVWHLDGDGAVVSGGGGGVYGWIEEQRAKLEDILGLELFMRAYHHLGEAQEREGCVVGEAITQVEEMLGQDYSHMAYDILQLVISEAVYHN</sequence>
<feature type="domain" description="Protein kinase" evidence="16">
    <location>
        <begin position="11"/>
        <end position="265"/>
    </location>
</feature>
<dbReference type="EC" id="2.7.11.1" evidence="3"/>
<dbReference type="GO" id="GO:0005524">
    <property type="term" value="F:ATP binding"/>
    <property type="evidence" value="ECO:0007669"/>
    <property type="project" value="UniProtKB-UniRule"/>
</dbReference>
<accession>A0AAW0Y3M4</accession>
<dbReference type="CDD" id="cd08215">
    <property type="entry name" value="STKc_Nek"/>
    <property type="match status" value="1"/>
</dbReference>
<comment type="catalytic activity">
    <reaction evidence="12">
        <text>L-seryl-[protein] + ATP = O-phospho-L-seryl-[protein] + ADP + H(+)</text>
        <dbReference type="Rhea" id="RHEA:17989"/>
        <dbReference type="Rhea" id="RHEA-COMP:9863"/>
        <dbReference type="Rhea" id="RHEA-COMP:11604"/>
        <dbReference type="ChEBI" id="CHEBI:15378"/>
        <dbReference type="ChEBI" id="CHEBI:29999"/>
        <dbReference type="ChEBI" id="CHEBI:30616"/>
        <dbReference type="ChEBI" id="CHEBI:83421"/>
        <dbReference type="ChEBI" id="CHEBI:456216"/>
        <dbReference type="EC" id="2.7.11.1"/>
    </reaction>
</comment>
<evidence type="ECO:0000256" key="7">
    <source>
        <dbReference type="ARBA" id="ARBA00022741"/>
    </source>
</evidence>
<evidence type="ECO:0000256" key="8">
    <source>
        <dbReference type="ARBA" id="ARBA00022777"/>
    </source>
</evidence>
<feature type="region of interest" description="Disordered" evidence="15">
    <location>
        <begin position="435"/>
        <end position="465"/>
    </location>
</feature>
<gene>
    <name evidence="17" type="ORF">OTU49_014579</name>
</gene>
<dbReference type="InterPro" id="IPR008271">
    <property type="entry name" value="Ser/Thr_kinase_AS"/>
</dbReference>
<dbReference type="Gene3D" id="1.10.510.10">
    <property type="entry name" value="Transferase(Phosphotransferase) domain 1"/>
    <property type="match status" value="1"/>
</dbReference>
<keyword evidence="5" id="KW-0808">Transferase</keyword>
<evidence type="ECO:0000259" key="16">
    <source>
        <dbReference type="PROSITE" id="PS50011"/>
    </source>
</evidence>
<proteinExistence type="inferred from homology"/>
<keyword evidence="18" id="KW-1185">Reference proteome</keyword>
<dbReference type="EMBL" id="JARKIK010000006">
    <property type="protein sequence ID" value="KAK8751393.1"/>
    <property type="molecule type" value="Genomic_DNA"/>
</dbReference>
<comment type="catalytic activity">
    <reaction evidence="11">
        <text>L-threonyl-[protein] + ATP = O-phospho-L-threonyl-[protein] + ADP + H(+)</text>
        <dbReference type="Rhea" id="RHEA:46608"/>
        <dbReference type="Rhea" id="RHEA-COMP:11060"/>
        <dbReference type="Rhea" id="RHEA-COMP:11605"/>
        <dbReference type="ChEBI" id="CHEBI:15378"/>
        <dbReference type="ChEBI" id="CHEBI:30013"/>
        <dbReference type="ChEBI" id="CHEBI:30616"/>
        <dbReference type="ChEBI" id="CHEBI:61977"/>
        <dbReference type="ChEBI" id="CHEBI:456216"/>
        <dbReference type="EC" id="2.7.11.1"/>
    </reaction>
</comment>
<dbReference type="Pfam" id="PF00069">
    <property type="entry name" value="Pkinase"/>
    <property type="match status" value="1"/>
</dbReference>
<dbReference type="GO" id="GO:0046872">
    <property type="term" value="F:metal ion binding"/>
    <property type="evidence" value="ECO:0007669"/>
    <property type="project" value="UniProtKB-KW"/>
</dbReference>
<dbReference type="SUPFAM" id="SSF56112">
    <property type="entry name" value="Protein kinase-like (PK-like)"/>
    <property type="match status" value="1"/>
</dbReference>
<dbReference type="SMART" id="SM00220">
    <property type="entry name" value="S_TKc"/>
    <property type="match status" value="1"/>
</dbReference>
<feature type="compositionally biased region" description="Low complexity" evidence="15">
    <location>
        <begin position="856"/>
        <end position="869"/>
    </location>
</feature>
<feature type="region of interest" description="Disordered" evidence="15">
    <location>
        <begin position="305"/>
        <end position="343"/>
    </location>
</feature>
<evidence type="ECO:0000256" key="9">
    <source>
        <dbReference type="ARBA" id="ARBA00022840"/>
    </source>
</evidence>
<evidence type="ECO:0000256" key="10">
    <source>
        <dbReference type="ARBA" id="ARBA00022842"/>
    </source>
</evidence>
<evidence type="ECO:0000256" key="11">
    <source>
        <dbReference type="ARBA" id="ARBA00047899"/>
    </source>
</evidence>
<keyword evidence="6" id="KW-0479">Metal-binding</keyword>
<organism evidence="17 18">
    <name type="scientific">Cherax quadricarinatus</name>
    <name type="common">Australian red claw crayfish</name>
    <dbReference type="NCBI Taxonomy" id="27406"/>
    <lineage>
        <taxon>Eukaryota</taxon>
        <taxon>Metazoa</taxon>
        <taxon>Ecdysozoa</taxon>
        <taxon>Arthropoda</taxon>
        <taxon>Crustacea</taxon>
        <taxon>Multicrustacea</taxon>
        <taxon>Malacostraca</taxon>
        <taxon>Eumalacostraca</taxon>
        <taxon>Eucarida</taxon>
        <taxon>Decapoda</taxon>
        <taxon>Pleocyemata</taxon>
        <taxon>Astacidea</taxon>
        <taxon>Parastacoidea</taxon>
        <taxon>Parastacidae</taxon>
        <taxon>Cherax</taxon>
    </lineage>
</organism>
<evidence type="ECO:0000313" key="17">
    <source>
        <dbReference type="EMBL" id="KAK8751393.1"/>
    </source>
</evidence>
<feature type="compositionally biased region" description="Polar residues" evidence="15">
    <location>
        <begin position="317"/>
        <end position="343"/>
    </location>
</feature>
<feature type="region of interest" description="Disordered" evidence="15">
    <location>
        <begin position="1423"/>
        <end position="1455"/>
    </location>
</feature>
<dbReference type="PANTHER" id="PTHR44899:SF3">
    <property type="entry name" value="SERINE_THREONINE-PROTEIN KINASE NEK1"/>
    <property type="match status" value="1"/>
</dbReference>
<feature type="compositionally biased region" description="Polar residues" evidence="15">
    <location>
        <begin position="881"/>
        <end position="899"/>
    </location>
</feature>
<dbReference type="GO" id="GO:0004674">
    <property type="term" value="F:protein serine/threonine kinase activity"/>
    <property type="evidence" value="ECO:0007669"/>
    <property type="project" value="UniProtKB-KW"/>
</dbReference>
<evidence type="ECO:0000256" key="12">
    <source>
        <dbReference type="ARBA" id="ARBA00048679"/>
    </source>
</evidence>
<feature type="compositionally biased region" description="Basic and acidic residues" evidence="15">
    <location>
        <begin position="435"/>
        <end position="445"/>
    </location>
</feature>
<dbReference type="Proteomes" id="UP001445076">
    <property type="component" value="Unassembled WGS sequence"/>
</dbReference>
<keyword evidence="4" id="KW-0723">Serine/threonine-protein kinase</keyword>
<dbReference type="InterPro" id="IPR011009">
    <property type="entry name" value="Kinase-like_dom_sf"/>
</dbReference>
<feature type="compositionally biased region" description="Polar residues" evidence="15">
    <location>
        <begin position="403"/>
        <end position="413"/>
    </location>
</feature>
<dbReference type="Gene3D" id="3.30.200.20">
    <property type="entry name" value="Phosphorylase Kinase, domain 1"/>
    <property type="match status" value="1"/>
</dbReference>
<keyword evidence="8" id="KW-0418">Kinase</keyword>
<feature type="region of interest" description="Disordered" evidence="15">
    <location>
        <begin position="1736"/>
        <end position="1775"/>
    </location>
</feature>
<feature type="region of interest" description="Disordered" evidence="15">
    <location>
        <begin position="382"/>
        <end position="421"/>
    </location>
</feature>
<keyword evidence="14" id="KW-0175">Coiled coil</keyword>
<name>A0AAW0Y3M4_CHEQU</name>
<evidence type="ECO:0000256" key="1">
    <source>
        <dbReference type="ARBA" id="ARBA00001946"/>
    </source>
</evidence>
<evidence type="ECO:0000256" key="6">
    <source>
        <dbReference type="ARBA" id="ARBA00022723"/>
    </source>
</evidence>
<evidence type="ECO:0000256" key="5">
    <source>
        <dbReference type="ARBA" id="ARBA00022679"/>
    </source>
</evidence>
<evidence type="ECO:0000256" key="15">
    <source>
        <dbReference type="SAM" id="MobiDB-lite"/>
    </source>
</evidence>
<comment type="similarity">
    <text evidence="2">Belongs to the protein kinase superfamily. NEK Ser/Thr protein kinase family. NIMA subfamily.</text>
</comment>
<evidence type="ECO:0000256" key="3">
    <source>
        <dbReference type="ARBA" id="ARBA00012513"/>
    </source>
</evidence>
<protein>
    <recommendedName>
        <fullName evidence="3">non-specific serine/threonine protein kinase</fullName>
        <ecNumber evidence="3">2.7.11.1</ecNumber>
    </recommendedName>
</protein>
<dbReference type="InterPro" id="IPR000719">
    <property type="entry name" value="Prot_kinase_dom"/>
</dbReference>
<dbReference type="InterPro" id="IPR051131">
    <property type="entry name" value="NEK_Ser/Thr_kinase_NIMA"/>
</dbReference>
<feature type="region of interest" description="Disordered" evidence="15">
    <location>
        <begin position="855"/>
        <end position="899"/>
    </location>
</feature>
<feature type="compositionally biased region" description="Acidic residues" evidence="15">
    <location>
        <begin position="1760"/>
        <end position="1775"/>
    </location>
</feature>
<dbReference type="FunFam" id="3.30.200.20:FF:000097">
    <property type="entry name" value="Probable serine/threonine-protein kinase nek1"/>
    <property type="match status" value="1"/>
</dbReference>
<reference evidence="17 18" key="1">
    <citation type="journal article" date="2024" name="BMC Genomics">
        <title>Genome assembly of redclaw crayfish (Cherax quadricarinatus) provides insights into its immune adaptation and hypoxia tolerance.</title>
        <authorList>
            <person name="Liu Z."/>
            <person name="Zheng J."/>
            <person name="Li H."/>
            <person name="Fang K."/>
            <person name="Wang S."/>
            <person name="He J."/>
            <person name="Zhou D."/>
            <person name="Weng S."/>
            <person name="Chi M."/>
            <person name="Gu Z."/>
            <person name="He J."/>
            <person name="Li F."/>
            <person name="Wang M."/>
        </authorList>
    </citation>
    <scope>NUCLEOTIDE SEQUENCE [LARGE SCALE GENOMIC DNA]</scope>
    <source>
        <strain evidence="17">ZL_2023a</strain>
    </source>
</reference>
<keyword evidence="9 13" id="KW-0067">ATP-binding</keyword>
<comment type="caution">
    <text evidence="17">The sequence shown here is derived from an EMBL/GenBank/DDBJ whole genome shotgun (WGS) entry which is preliminary data.</text>
</comment>
<feature type="coiled-coil region" evidence="14">
    <location>
        <begin position="614"/>
        <end position="659"/>
    </location>
</feature>
<dbReference type="PANTHER" id="PTHR44899">
    <property type="entry name" value="CAMK FAMILY PROTEIN KINASE"/>
    <property type="match status" value="1"/>
</dbReference>
<comment type="cofactor">
    <cofactor evidence="1">
        <name>Mg(2+)</name>
        <dbReference type="ChEBI" id="CHEBI:18420"/>
    </cofactor>
</comment>
<dbReference type="InterPro" id="IPR017441">
    <property type="entry name" value="Protein_kinase_ATP_BS"/>
</dbReference>
<keyword evidence="10" id="KW-0460">Magnesium</keyword>